<dbReference type="AlphaFoldDB" id="A0A2V3DTJ2"/>
<accession>A0A2V3DTJ2</accession>
<dbReference type="InterPro" id="IPR036388">
    <property type="entry name" value="WH-like_DNA-bd_sf"/>
</dbReference>
<dbReference type="PANTHER" id="PTHR43252:SF6">
    <property type="entry name" value="NEGATIVE TRANSCRIPTION REGULATOR PADR"/>
    <property type="match status" value="1"/>
</dbReference>
<dbReference type="RefSeq" id="WP_110104993.1">
    <property type="nucleotide sequence ID" value="NZ_JACBZZ010000001.1"/>
</dbReference>
<dbReference type="PANTHER" id="PTHR43252">
    <property type="entry name" value="TRANSCRIPTIONAL REGULATOR YQJI"/>
    <property type="match status" value="1"/>
</dbReference>
<dbReference type="InterPro" id="IPR005149">
    <property type="entry name" value="Tscrpt_reg_PadR_N"/>
</dbReference>
<dbReference type="InterPro" id="IPR036390">
    <property type="entry name" value="WH_DNA-bd_sf"/>
</dbReference>
<organism evidence="4 5">
    <name type="scientific">Arthrobacter psychrochitiniphilus</name>
    <dbReference type="NCBI Taxonomy" id="291045"/>
    <lineage>
        <taxon>Bacteria</taxon>
        <taxon>Bacillati</taxon>
        <taxon>Actinomycetota</taxon>
        <taxon>Actinomycetes</taxon>
        <taxon>Micrococcales</taxon>
        <taxon>Micrococcaceae</taxon>
        <taxon>Arthrobacter</taxon>
    </lineage>
</organism>
<gene>
    <name evidence="4" type="ORF">CVS29_03595</name>
</gene>
<dbReference type="SUPFAM" id="SSF46785">
    <property type="entry name" value="Winged helix' DNA-binding domain"/>
    <property type="match status" value="1"/>
</dbReference>
<dbReference type="Pfam" id="PF03551">
    <property type="entry name" value="PadR"/>
    <property type="match status" value="1"/>
</dbReference>
<comment type="caution">
    <text evidence="4">The sequence shown here is derived from an EMBL/GenBank/DDBJ whole genome shotgun (WGS) entry which is preliminary data.</text>
</comment>
<evidence type="ECO:0000256" key="1">
    <source>
        <dbReference type="SAM" id="MobiDB-lite"/>
    </source>
</evidence>
<feature type="domain" description="Transcription regulator PadR C-terminal" evidence="3">
    <location>
        <begin position="91"/>
        <end position="177"/>
    </location>
</feature>
<dbReference type="Gene3D" id="1.10.10.10">
    <property type="entry name" value="Winged helix-like DNA-binding domain superfamily/Winged helix DNA-binding domain"/>
    <property type="match status" value="1"/>
</dbReference>
<feature type="region of interest" description="Disordered" evidence="1">
    <location>
        <begin position="191"/>
        <end position="218"/>
    </location>
</feature>
<dbReference type="InterPro" id="IPR018309">
    <property type="entry name" value="Tscrpt_reg_PadR_C"/>
</dbReference>
<dbReference type="Pfam" id="PF10400">
    <property type="entry name" value="Vir_act_alpha_C"/>
    <property type="match status" value="1"/>
</dbReference>
<sequence>MSIKHSLLALLQESPRYGYQLRGEFEERTGSTWPLNIGQVYTTLDRLERDELVAKDGDDGEGHVIYSITAAGRTEVMDWFAQPVAQANPPRNELAIKLALALTLEDVDVSAVVQAQRTASMRLLQDYTRQRRTAATTAGVQLSSEEAGDPNDAAWLLVLDSLIFSTEAEVRWLDHCEGWMAKRAASAGKSAATRRAERAIPADVSTPTLTSTTKAASK</sequence>
<evidence type="ECO:0000313" key="5">
    <source>
        <dbReference type="Proteomes" id="UP000246303"/>
    </source>
</evidence>
<evidence type="ECO:0000259" key="3">
    <source>
        <dbReference type="Pfam" id="PF10400"/>
    </source>
</evidence>
<dbReference type="OrthoDB" id="3186544at2"/>
<feature type="domain" description="Transcription regulator PadR N-terminal" evidence="2">
    <location>
        <begin position="7"/>
        <end position="76"/>
    </location>
</feature>
<name>A0A2V3DTJ2_9MICC</name>
<feature type="compositionally biased region" description="Polar residues" evidence="1">
    <location>
        <begin position="205"/>
        <end position="218"/>
    </location>
</feature>
<dbReference type="EMBL" id="QHLZ01000002">
    <property type="protein sequence ID" value="PXA66680.1"/>
    <property type="molecule type" value="Genomic_DNA"/>
</dbReference>
<keyword evidence="5" id="KW-1185">Reference proteome</keyword>
<evidence type="ECO:0000259" key="2">
    <source>
        <dbReference type="Pfam" id="PF03551"/>
    </source>
</evidence>
<proteinExistence type="predicted"/>
<protein>
    <submittedName>
        <fullName evidence="4">Transcriptional regulator</fullName>
    </submittedName>
</protein>
<reference evidence="4 5" key="1">
    <citation type="submission" date="2018-05" db="EMBL/GenBank/DDBJ databases">
        <title>Genetic diversity of glacier-inhabiting Cryobacterium bacteria in China and description of Cryobacterium mengkeensis sp. nov. and Arthrobacter glacialis sp. nov.</title>
        <authorList>
            <person name="Liu Q."/>
            <person name="Xin Y.-H."/>
        </authorList>
    </citation>
    <scope>NUCLEOTIDE SEQUENCE [LARGE SCALE GENOMIC DNA]</scope>
    <source>
        <strain evidence="4 5">GP3</strain>
    </source>
</reference>
<evidence type="ECO:0000313" key="4">
    <source>
        <dbReference type="EMBL" id="PXA66680.1"/>
    </source>
</evidence>
<dbReference type="Proteomes" id="UP000246303">
    <property type="component" value="Unassembled WGS sequence"/>
</dbReference>